<evidence type="ECO:0000313" key="2">
    <source>
        <dbReference type="Proteomes" id="UP000051733"/>
    </source>
</evidence>
<protein>
    <recommendedName>
        <fullName evidence="3">Minor capsid protein</fullName>
    </recommendedName>
</protein>
<gene>
    <name evidence="1" type="ORF">FC26_GL002248</name>
</gene>
<sequence length="131" mass="14386">MDLEQRLFDAIKANTGVAIKMGYLIPNEGIGLVPAPGSAVIDEDYAGNQDWRYNYSITIRTNDQESAGESLFAIQKYLDGLTELNSNDNSFVFQSLTVSSAPALIMQDTEGNSTFALDMAVFIETNKYEKG</sequence>
<dbReference type="EMBL" id="AYYY01000043">
    <property type="protein sequence ID" value="KRM61032.1"/>
    <property type="molecule type" value="Genomic_DNA"/>
</dbReference>
<dbReference type="STRING" id="1423813.FC26_GL002248"/>
<dbReference type="OrthoDB" id="2928533at2"/>
<name>A0A0R2A1V2_9LACO</name>
<dbReference type="Proteomes" id="UP000051733">
    <property type="component" value="Unassembled WGS sequence"/>
</dbReference>
<proteinExistence type="predicted"/>
<dbReference type="AlphaFoldDB" id="A0A0R2A1V2"/>
<comment type="caution">
    <text evidence="1">The sequence shown here is derived from an EMBL/GenBank/DDBJ whole genome shotgun (WGS) entry which is preliminary data.</text>
</comment>
<reference evidence="1 2" key="1">
    <citation type="journal article" date="2015" name="Genome Announc.">
        <title>Expanding the biotechnology potential of lactobacilli through comparative genomics of 213 strains and associated genera.</title>
        <authorList>
            <person name="Sun Z."/>
            <person name="Harris H.M."/>
            <person name="McCann A."/>
            <person name="Guo C."/>
            <person name="Argimon S."/>
            <person name="Zhang W."/>
            <person name="Yang X."/>
            <person name="Jeffery I.B."/>
            <person name="Cooney J.C."/>
            <person name="Kagawa T.F."/>
            <person name="Liu W."/>
            <person name="Song Y."/>
            <person name="Salvetti E."/>
            <person name="Wrobel A."/>
            <person name="Rasinkangas P."/>
            <person name="Parkhill J."/>
            <person name="Rea M.C."/>
            <person name="O'Sullivan O."/>
            <person name="Ritari J."/>
            <person name="Douillard F.P."/>
            <person name="Paul Ross R."/>
            <person name="Yang R."/>
            <person name="Briner A.E."/>
            <person name="Felis G.E."/>
            <person name="de Vos W.M."/>
            <person name="Barrangou R."/>
            <person name="Klaenhammer T.R."/>
            <person name="Caufield P.W."/>
            <person name="Cui Y."/>
            <person name="Zhang H."/>
            <person name="O'Toole P.W."/>
        </authorList>
    </citation>
    <scope>NUCLEOTIDE SEQUENCE [LARGE SCALE GENOMIC DNA]</scope>
    <source>
        <strain evidence="1 2">DSM 20634</strain>
    </source>
</reference>
<dbReference type="PATRIC" id="fig|1423813.3.peg.2290"/>
<evidence type="ECO:0000313" key="1">
    <source>
        <dbReference type="EMBL" id="KRM61032.1"/>
    </source>
</evidence>
<dbReference type="RefSeq" id="WP_057779454.1">
    <property type="nucleotide sequence ID" value="NZ_AYYY01000043.1"/>
</dbReference>
<evidence type="ECO:0008006" key="3">
    <source>
        <dbReference type="Google" id="ProtNLM"/>
    </source>
</evidence>
<accession>A0A0R2A1V2</accession>
<keyword evidence="2" id="KW-1185">Reference proteome</keyword>
<organism evidence="1 2">
    <name type="scientific">Paucilactobacillus vaccinostercus DSM 20634</name>
    <dbReference type="NCBI Taxonomy" id="1423813"/>
    <lineage>
        <taxon>Bacteria</taxon>
        <taxon>Bacillati</taxon>
        <taxon>Bacillota</taxon>
        <taxon>Bacilli</taxon>
        <taxon>Lactobacillales</taxon>
        <taxon>Lactobacillaceae</taxon>
        <taxon>Paucilactobacillus</taxon>
    </lineage>
</organism>